<keyword evidence="5" id="KW-1185">Reference proteome</keyword>
<feature type="compositionally biased region" description="Low complexity" evidence="2">
    <location>
        <begin position="744"/>
        <end position="763"/>
    </location>
</feature>
<evidence type="ECO:0000259" key="3">
    <source>
        <dbReference type="PROSITE" id="PS50238"/>
    </source>
</evidence>
<feature type="domain" description="Rho-GAP" evidence="3">
    <location>
        <begin position="996"/>
        <end position="1194"/>
    </location>
</feature>
<evidence type="ECO:0000313" key="4">
    <source>
        <dbReference type="EMBL" id="CAG9799938.1"/>
    </source>
</evidence>
<sequence length="1702" mass="190378">MRKSNPQYPFDSPTSKSNSNNNNNSNKNELHLPGSEIKYVRTRAYPSTSRNLVEQVATTVSSQLISDKEYLSHIKRKDSSGTMGRKPSTKEKSLKRQPSTAGEKKTRWLLTRKTWRYMADAGRKLIPEGVQNKPENIEKIEEHFQKLCQNERKFLIWKRKLSYPGASGSFRRKNKNKISKRPVTVGSPPTGSSADECEDGERPKKGTDDLIIKMLEKYLHINSDIEENENESKSKSSREINNDNNNNHNNNNNYNKAFSNEPSTSGISRFSHQSGGRRSISASPNAFSSSAVENLDITKSNVQDHSIWTPVPGNESIHSQLLLDSLKQYRKKNYSPYIETETISTDLLKDKVLLRRILNDIKTQQKYSKTIPRTESTRSLNISYSSSMSSLTSTISSTFHNFVDFIDTKASSCRNTITRGFGDVNTGNISNKDLRHKLNVESAKMKSDSSTTMSAFSVPISRSFTASSSTAALSRPHQIYNQQKQIFASQQQQQMYQQQQQYPRSSNRTVSTTLKTITKTISTTTISNINKQPLDSGSISAPTSPTSPPGILKNVSRKPIKTYRGGETQTDGIPLSTLNTLFNEYKKQVELERQEEEELQQTDKGGRKLSIDNKDVSQSVSDTIKRYLMMARKKPKDNDAANRFKRVNYDRNLRNIKAKGEITKPGDDDGLMKGCQTDSDWLEVLFGNRDELHRCCTSPIFSPIIQSPSSTSPPPSIPSSPPSPAPSSIIQSGTQFLSNLFYHTNNSNNQSNPSSTCSTPSSASTVIAMQKSKSSSNVGHLMLKKISRSRSKSQTRSHANQILVPASSDIKPQWTPQGNGIWICAHTGKRVQLRDVFLPTLTEVERVVLEKQAKEKILQLGVTLTPQESSNQSSQKPHKRRVLLLKRKAVTTGIFDSSKGKDDYSNKGGLVFNIPLEQCIENDHNRTKEKKESRSSRSSLSSLLDLNQNRDRSGSCESLPARAEFAEYLHNTFSPLSHTNIDRRSSHDDDEIINIPGVHSQLQQVPSVVLTCTRYLEENGLNTVGIFRVSTSKKRVRQLREDFDKGIVNSIDQDVCPHDIATLLKEFFRDLPEPLLCRHLYKGFLQTQSIRNRRLQLEAISHMIHLLPVANRDTLYVLLKFLAKVARAANDTKTFDGQVLSNGNKMDSTNLATVVAPNILHCIKSEQFEEQELAERADVINIVRIMIDHYEDLFILSSDDMNEIYTTMMDIYPQQLDYLLDRLYIRQEEDIDSGSSIPPLSPPYLQQHTVFSDDDKVFSPTSSTATTTISTIELPKRVVYSREDILHENAAKGGSTSSSRRLKEREMRSRMKYQDPEKPLRRRRQSDRTESGDLSSSSSTHESHQYSSGIGSGISMAERDYYIHTFSTDPTKTRSSSIDSNASDVFESVTRRMSSPITSHGSGVVTASLKIPVQMQSSSGQSISGIHGQNIQFYLEKSSHIGDNYSEIPYIEDNGNEYSDDAIRRSISQTFQFPQRQSVTITSKRLDEVQTLNSQRDDTRQQQHVATKLMKDTSLTSMPSTALSSSTSKMSSSKKTQVEGKKTIGTTRTIQMSSSTGQIITPSFTAAPPPIAPTTSVSIKAVKESNYTPSISSIGSNVLRSKTADFERMSDSSKKSRISAAMNFPALQTSHNVQSLQAKIQSPSANPNVTNISISLKTTATPKKKTSTSAEESTASSGGERRSMPIYKRNEIISSVQKSIKK</sequence>
<feature type="compositionally biased region" description="Polar residues" evidence="2">
    <location>
        <begin position="256"/>
        <end position="276"/>
    </location>
</feature>
<dbReference type="InterPro" id="IPR000198">
    <property type="entry name" value="RhoGAP_dom"/>
</dbReference>
<feature type="compositionally biased region" description="Pro residues" evidence="2">
    <location>
        <begin position="711"/>
        <end position="725"/>
    </location>
</feature>
<dbReference type="InterPro" id="IPR008936">
    <property type="entry name" value="Rho_GTPase_activation_prot"/>
</dbReference>
<reference evidence="4" key="1">
    <citation type="submission" date="2022-01" db="EMBL/GenBank/DDBJ databases">
        <authorList>
            <person name="King R."/>
        </authorList>
    </citation>
    <scope>NUCLEOTIDE SEQUENCE</scope>
</reference>
<feature type="compositionally biased region" description="Low complexity" evidence="2">
    <location>
        <begin position="15"/>
        <end position="27"/>
    </location>
</feature>
<feature type="region of interest" description="Disordered" evidence="2">
    <location>
        <begin position="924"/>
        <end position="956"/>
    </location>
</feature>
<feature type="region of interest" description="Disordered" evidence="2">
    <location>
        <begin position="592"/>
        <end position="614"/>
    </location>
</feature>
<feature type="compositionally biased region" description="Basic and acidic residues" evidence="2">
    <location>
        <begin position="1679"/>
        <end position="1691"/>
    </location>
</feature>
<dbReference type="GO" id="GO:0007165">
    <property type="term" value="P:signal transduction"/>
    <property type="evidence" value="ECO:0007669"/>
    <property type="project" value="InterPro"/>
</dbReference>
<feature type="compositionally biased region" description="Basic and acidic residues" evidence="2">
    <location>
        <begin position="230"/>
        <end position="241"/>
    </location>
</feature>
<dbReference type="PROSITE" id="PS50238">
    <property type="entry name" value="RHOGAP"/>
    <property type="match status" value="1"/>
</dbReference>
<feature type="compositionally biased region" description="Basic and acidic residues" evidence="2">
    <location>
        <begin position="604"/>
        <end position="614"/>
    </location>
</feature>
<feature type="region of interest" description="Disordered" evidence="2">
    <location>
        <begin position="1511"/>
        <end position="1543"/>
    </location>
</feature>
<dbReference type="SMART" id="SM00324">
    <property type="entry name" value="RhoGAP"/>
    <property type="match status" value="1"/>
</dbReference>
<protein>
    <recommendedName>
        <fullName evidence="3">Rho-GAP domain-containing protein</fullName>
    </recommendedName>
</protein>
<proteinExistence type="predicted"/>
<feature type="compositionally biased region" description="Low complexity" evidence="2">
    <location>
        <begin position="528"/>
        <end position="544"/>
    </location>
</feature>
<feature type="region of interest" description="Disordered" evidence="2">
    <location>
        <begin position="71"/>
        <end position="105"/>
    </location>
</feature>
<gene>
    <name evidence="4" type="ORF">CHIRRI_LOCUS2896</name>
</gene>
<feature type="compositionally biased region" description="Low complexity" evidence="2">
    <location>
        <begin position="1332"/>
        <end position="1349"/>
    </location>
</feature>
<feature type="compositionally biased region" description="Low complexity" evidence="2">
    <location>
        <begin position="1513"/>
        <end position="1535"/>
    </location>
</feature>
<dbReference type="OrthoDB" id="10024839at2759"/>
<evidence type="ECO:0000256" key="2">
    <source>
        <dbReference type="SAM" id="MobiDB-lite"/>
    </source>
</evidence>
<feature type="compositionally biased region" description="Basic and acidic residues" evidence="2">
    <location>
        <begin position="924"/>
        <end position="935"/>
    </location>
</feature>
<evidence type="ECO:0000256" key="1">
    <source>
        <dbReference type="ARBA" id="ARBA00022468"/>
    </source>
</evidence>
<feature type="compositionally biased region" description="Basic and acidic residues" evidence="2">
    <location>
        <begin position="1301"/>
        <end position="1319"/>
    </location>
</feature>
<evidence type="ECO:0000313" key="5">
    <source>
        <dbReference type="Proteomes" id="UP001153620"/>
    </source>
</evidence>
<dbReference type="Proteomes" id="UP001153620">
    <property type="component" value="Chromosome 1"/>
</dbReference>
<accession>A0A9N9RNE5</accession>
<dbReference type="PANTHER" id="PTHR12635:SF7">
    <property type="entry name" value="RHO GTPASE ACTIVATING PROTEIN 6-RELATED"/>
    <property type="match status" value="1"/>
</dbReference>
<name>A0A9N9RNE5_9DIPT</name>
<dbReference type="GO" id="GO:0005096">
    <property type="term" value="F:GTPase activator activity"/>
    <property type="evidence" value="ECO:0007669"/>
    <property type="project" value="UniProtKB-KW"/>
</dbReference>
<dbReference type="EMBL" id="OU895877">
    <property type="protein sequence ID" value="CAG9799938.1"/>
    <property type="molecule type" value="Genomic_DNA"/>
</dbReference>
<feature type="region of interest" description="Disordered" evidence="2">
    <location>
        <begin position="528"/>
        <end position="554"/>
    </location>
</feature>
<feature type="compositionally biased region" description="Basic residues" evidence="2">
    <location>
        <begin position="170"/>
        <end position="180"/>
    </location>
</feature>
<feature type="region of interest" description="Disordered" evidence="2">
    <location>
        <begin position="742"/>
        <end position="763"/>
    </location>
</feature>
<keyword evidence="1" id="KW-0343">GTPase activation</keyword>
<dbReference type="Gene3D" id="1.10.555.10">
    <property type="entry name" value="Rho GTPase activation protein"/>
    <property type="match status" value="1"/>
</dbReference>
<feature type="region of interest" description="Disordered" evidence="2">
    <location>
        <begin position="1289"/>
        <end position="1351"/>
    </location>
</feature>
<feature type="compositionally biased region" description="Polar residues" evidence="2">
    <location>
        <begin position="1692"/>
        <end position="1702"/>
    </location>
</feature>
<reference evidence="4" key="2">
    <citation type="submission" date="2022-10" db="EMBL/GenBank/DDBJ databases">
        <authorList>
            <consortium name="ENA_rothamsted_submissions"/>
            <consortium name="culmorum"/>
            <person name="King R."/>
        </authorList>
    </citation>
    <scope>NUCLEOTIDE SEQUENCE</scope>
</reference>
<dbReference type="InterPro" id="IPR037863">
    <property type="entry name" value="RHOGAP6/36"/>
</dbReference>
<organism evidence="4 5">
    <name type="scientific">Chironomus riparius</name>
    <dbReference type="NCBI Taxonomy" id="315576"/>
    <lineage>
        <taxon>Eukaryota</taxon>
        <taxon>Metazoa</taxon>
        <taxon>Ecdysozoa</taxon>
        <taxon>Arthropoda</taxon>
        <taxon>Hexapoda</taxon>
        <taxon>Insecta</taxon>
        <taxon>Pterygota</taxon>
        <taxon>Neoptera</taxon>
        <taxon>Endopterygota</taxon>
        <taxon>Diptera</taxon>
        <taxon>Nematocera</taxon>
        <taxon>Chironomoidea</taxon>
        <taxon>Chironomidae</taxon>
        <taxon>Chironominae</taxon>
        <taxon>Chironomus</taxon>
    </lineage>
</organism>
<feature type="region of interest" description="Disordered" evidence="2">
    <location>
        <begin position="1654"/>
        <end position="1702"/>
    </location>
</feature>
<dbReference type="Pfam" id="PF00620">
    <property type="entry name" value="RhoGAP"/>
    <property type="match status" value="1"/>
</dbReference>
<feature type="region of interest" description="Disordered" evidence="2">
    <location>
        <begin position="705"/>
        <end position="730"/>
    </location>
</feature>
<dbReference type="SUPFAM" id="SSF48350">
    <property type="entry name" value="GTPase activation domain, GAP"/>
    <property type="match status" value="1"/>
</dbReference>
<feature type="region of interest" description="Disordered" evidence="2">
    <location>
        <begin position="225"/>
        <end position="285"/>
    </location>
</feature>
<feature type="region of interest" description="Disordered" evidence="2">
    <location>
        <begin position="166"/>
        <end position="208"/>
    </location>
</feature>
<feature type="compositionally biased region" description="Low complexity" evidence="2">
    <location>
        <begin position="1655"/>
        <end position="1677"/>
    </location>
</feature>
<feature type="region of interest" description="Disordered" evidence="2">
    <location>
        <begin position="1"/>
        <end position="36"/>
    </location>
</feature>
<feature type="compositionally biased region" description="Low complexity" evidence="2">
    <location>
        <begin position="242"/>
        <end position="255"/>
    </location>
</feature>
<dbReference type="PANTHER" id="PTHR12635">
    <property type="entry name" value="RHO-GTPASE-ACTIVATING PROTEIN 6 FAMILY MEMBER"/>
    <property type="match status" value="1"/>
</dbReference>